<evidence type="ECO:0000313" key="8">
    <source>
        <dbReference type="Proteomes" id="UP001314796"/>
    </source>
</evidence>
<dbReference type="InterPro" id="IPR015421">
    <property type="entry name" value="PyrdxlP-dep_Trfase_major"/>
</dbReference>
<dbReference type="PANTHER" id="PTHR43277:SF4">
    <property type="entry name" value="ARGININE DECARBOXYLASE"/>
    <property type="match status" value="1"/>
</dbReference>
<evidence type="ECO:0000256" key="1">
    <source>
        <dbReference type="ARBA" id="ARBA00001933"/>
    </source>
</evidence>
<dbReference type="CDD" id="cd00615">
    <property type="entry name" value="Orn_deC_like"/>
    <property type="match status" value="1"/>
</dbReference>
<keyword evidence="5" id="KW-0456">Lyase</keyword>
<dbReference type="InterPro" id="IPR036633">
    <property type="entry name" value="Prn/Lys/Arg_de-COase_C_sf"/>
</dbReference>
<comment type="cofactor">
    <cofactor evidence="1">
        <name>pyridoxal 5'-phosphate</name>
        <dbReference type="ChEBI" id="CHEBI:597326"/>
    </cofactor>
</comment>
<dbReference type="Proteomes" id="UP001314796">
    <property type="component" value="Unassembled WGS sequence"/>
</dbReference>
<dbReference type="Gene3D" id="3.40.640.10">
    <property type="entry name" value="Type I PLP-dependent aspartate aminotransferase-like (Major domain)"/>
    <property type="match status" value="1"/>
</dbReference>
<evidence type="ECO:0000256" key="5">
    <source>
        <dbReference type="ARBA" id="ARBA00023239"/>
    </source>
</evidence>
<dbReference type="InterPro" id="IPR015424">
    <property type="entry name" value="PyrdxlP-dep_Trfase"/>
</dbReference>
<dbReference type="SUPFAM" id="SSF53383">
    <property type="entry name" value="PLP-dependent transferases"/>
    <property type="match status" value="1"/>
</dbReference>
<sequence>MSYLNQNQTPLFSALKDYHQRNVIPFDVPGHKHGKGLMEFTEYVGSTIMELDVNSMKCLDNICNPIGVIKEAEELAAYAFGADHGYFLVNGTTSGVQAMIMSACQPGDKIILPRNAHKSAIAGIILSGAVPIYIQPEVNEELGIAMGVTLESVESTIGRHPDAKAVFLINPTYYGAVSNIKDIVKVAHRNAMAVLVDEAHGAHMGFHDEFPMSAMELGADMSAVSLHKTGGSLSQSSLLLLREGIIDPFTVKKNLNLMQTTSGSYLLMASLDVARKQLVIDGKEMLDRVLRLSRGARDRINEIDGLYSFGTELIGAPGVYHFDESKLGVHVRKLGLTGFEVYDLLRDEYNIQVEMSDYYNIMAIISLGDTEESLNALVDALADIAMKHRREEEIKVINNVLKNPDVIISPRDAYYSNKRVIKLEDAEGEISGESIMAYPPGIPVVSPGERITKEMIEHIQMLKEEETLVQGTEDPYINYVRVLGLGMKR</sequence>
<feature type="domain" description="Orn/Lys/Arg decarboxylases family 1 pyridoxal-P attachment site" evidence="6">
    <location>
        <begin position="223"/>
        <end position="237"/>
    </location>
</feature>
<dbReference type="InterPro" id="IPR000310">
    <property type="entry name" value="Orn/Lys/Arg_deCO2ase_major_dom"/>
</dbReference>
<dbReference type="InterPro" id="IPR052357">
    <property type="entry name" value="Orn_Lys_Arg_decarboxylase-I"/>
</dbReference>
<proteinExistence type="inferred from homology"/>
<keyword evidence="3" id="KW-0210">Decarboxylase</keyword>
<dbReference type="EMBL" id="JAFBEE010000006">
    <property type="protein sequence ID" value="MBM7614767.1"/>
    <property type="molecule type" value="Genomic_DNA"/>
</dbReference>
<dbReference type="InterPro" id="IPR008286">
    <property type="entry name" value="Prn/Lys/Arg_de-COase_C"/>
</dbReference>
<organism evidence="7 8">
    <name type="scientific">Alkaliphilus hydrothermalis</name>
    <dbReference type="NCBI Taxonomy" id="1482730"/>
    <lineage>
        <taxon>Bacteria</taxon>
        <taxon>Bacillati</taxon>
        <taxon>Bacillota</taxon>
        <taxon>Clostridia</taxon>
        <taxon>Peptostreptococcales</taxon>
        <taxon>Natronincolaceae</taxon>
        <taxon>Alkaliphilus</taxon>
    </lineage>
</organism>
<evidence type="ECO:0000259" key="6">
    <source>
        <dbReference type="PROSITE" id="PS00703"/>
    </source>
</evidence>
<evidence type="ECO:0000313" key="7">
    <source>
        <dbReference type="EMBL" id="MBM7614767.1"/>
    </source>
</evidence>
<accession>A0ABS2NPA8</accession>
<dbReference type="SUPFAM" id="SSF55904">
    <property type="entry name" value="Ornithine decarboxylase C-terminal domain"/>
    <property type="match status" value="1"/>
</dbReference>
<evidence type="ECO:0000256" key="3">
    <source>
        <dbReference type="ARBA" id="ARBA00022793"/>
    </source>
</evidence>
<dbReference type="Pfam" id="PF03711">
    <property type="entry name" value="OKR_DC_1_C"/>
    <property type="match status" value="1"/>
</dbReference>
<dbReference type="Pfam" id="PF01276">
    <property type="entry name" value="OKR_DC_1"/>
    <property type="match status" value="1"/>
</dbReference>
<dbReference type="RefSeq" id="WP_204401293.1">
    <property type="nucleotide sequence ID" value="NZ_JAFBEE010000006.1"/>
</dbReference>
<keyword evidence="8" id="KW-1185">Reference proteome</keyword>
<name>A0ABS2NPA8_9FIRM</name>
<evidence type="ECO:0000256" key="4">
    <source>
        <dbReference type="ARBA" id="ARBA00022898"/>
    </source>
</evidence>
<keyword evidence="4" id="KW-0663">Pyridoxal phosphate</keyword>
<dbReference type="PROSITE" id="PS00703">
    <property type="entry name" value="OKR_DC_1"/>
    <property type="match status" value="1"/>
</dbReference>
<comment type="caution">
    <text evidence="7">The sequence shown here is derived from an EMBL/GenBank/DDBJ whole genome shotgun (WGS) entry which is preliminary data.</text>
</comment>
<evidence type="ECO:0000256" key="2">
    <source>
        <dbReference type="ARBA" id="ARBA00010671"/>
    </source>
</evidence>
<protein>
    <submittedName>
        <fullName evidence="7">Arginine/lysine/ornithine decarboxylase</fullName>
    </submittedName>
</protein>
<dbReference type="PANTHER" id="PTHR43277">
    <property type="entry name" value="ARGININE DECARBOXYLASE"/>
    <property type="match status" value="1"/>
</dbReference>
<comment type="similarity">
    <text evidence="2">Belongs to the Orn/Lys/Arg decarboxylase class-I family.</text>
</comment>
<gene>
    <name evidence="7" type="ORF">JOC73_001281</name>
</gene>
<reference evidence="7 8" key="1">
    <citation type="submission" date="2021-01" db="EMBL/GenBank/DDBJ databases">
        <title>Genomic Encyclopedia of Type Strains, Phase IV (KMG-IV): sequencing the most valuable type-strain genomes for metagenomic binning, comparative biology and taxonomic classification.</title>
        <authorList>
            <person name="Goeker M."/>
        </authorList>
    </citation>
    <scope>NUCLEOTIDE SEQUENCE [LARGE SCALE GENOMIC DNA]</scope>
    <source>
        <strain evidence="7 8">DSM 25890</strain>
    </source>
</reference>
<dbReference type="Gene3D" id="3.90.100.10">
    <property type="entry name" value="Orn/Lys/Arg decarboxylase, C-terminal domain"/>
    <property type="match status" value="1"/>
</dbReference>